<keyword evidence="1 2" id="KW-0812">Transmembrane</keyword>
<evidence type="ECO:0000256" key="1">
    <source>
        <dbReference type="SAM" id="Phobius"/>
    </source>
</evidence>
<dbReference type="Proteomes" id="UP000002051">
    <property type="component" value="Unassembled WGS sequence"/>
</dbReference>
<dbReference type="EMBL" id="KL402731">
    <property type="protein sequence ID" value="KEH17595.1"/>
    <property type="molecule type" value="Genomic_DNA"/>
</dbReference>
<reference evidence="2 4" key="1">
    <citation type="journal article" date="2011" name="Nature">
        <title>The Medicago genome provides insight into the evolution of rhizobial symbioses.</title>
        <authorList>
            <person name="Young N.D."/>
            <person name="Debelle F."/>
            <person name="Oldroyd G.E."/>
            <person name="Geurts R."/>
            <person name="Cannon S.B."/>
            <person name="Udvardi M.K."/>
            <person name="Benedito V.A."/>
            <person name="Mayer K.F."/>
            <person name="Gouzy J."/>
            <person name="Schoof H."/>
            <person name="Van de Peer Y."/>
            <person name="Proost S."/>
            <person name="Cook D.R."/>
            <person name="Meyers B.C."/>
            <person name="Spannagl M."/>
            <person name="Cheung F."/>
            <person name="De Mita S."/>
            <person name="Krishnakumar V."/>
            <person name="Gundlach H."/>
            <person name="Zhou S."/>
            <person name="Mudge J."/>
            <person name="Bharti A.K."/>
            <person name="Murray J.D."/>
            <person name="Naoumkina M.A."/>
            <person name="Rosen B."/>
            <person name="Silverstein K.A."/>
            <person name="Tang H."/>
            <person name="Rombauts S."/>
            <person name="Zhao P.X."/>
            <person name="Zhou P."/>
            <person name="Barbe V."/>
            <person name="Bardou P."/>
            <person name="Bechner M."/>
            <person name="Bellec A."/>
            <person name="Berger A."/>
            <person name="Berges H."/>
            <person name="Bidwell S."/>
            <person name="Bisseling T."/>
            <person name="Choisne N."/>
            <person name="Couloux A."/>
            <person name="Denny R."/>
            <person name="Deshpande S."/>
            <person name="Dai X."/>
            <person name="Doyle J.J."/>
            <person name="Dudez A.M."/>
            <person name="Farmer A.D."/>
            <person name="Fouteau S."/>
            <person name="Franken C."/>
            <person name="Gibelin C."/>
            <person name="Gish J."/>
            <person name="Goldstein S."/>
            <person name="Gonzalez A.J."/>
            <person name="Green P.J."/>
            <person name="Hallab A."/>
            <person name="Hartog M."/>
            <person name="Hua A."/>
            <person name="Humphray S.J."/>
            <person name="Jeong D.H."/>
            <person name="Jing Y."/>
            <person name="Jocker A."/>
            <person name="Kenton S.M."/>
            <person name="Kim D.J."/>
            <person name="Klee K."/>
            <person name="Lai H."/>
            <person name="Lang C."/>
            <person name="Lin S."/>
            <person name="Macmil S.L."/>
            <person name="Magdelenat G."/>
            <person name="Matthews L."/>
            <person name="McCorrison J."/>
            <person name="Monaghan E.L."/>
            <person name="Mun J.H."/>
            <person name="Najar F.Z."/>
            <person name="Nicholson C."/>
            <person name="Noirot C."/>
            <person name="O'Bleness M."/>
            <person name="Paule C.R."/>
            <person name="Poulain J."/>
            <person name="Prion F."/>
            <person name="Qin B."/>
            <person name="Qu C."/>
            <person name="Retzel E.F."/>
            <person name="Riddle C."/>
            <person name="Sallet E."/>
            <person name="Samain S."/>
            <person name="Samson N."/>
            <person name="Sanders I."/>
            <person name="Saurat O."/>
            <person name="Scarpelli C."/>
            <person name="Schiex T."/>
            <person name="Segurens B."/>
            <person name="Severin A.J."/>
            <person name="Sherrier D.J."/>
            <person name="Shi R."/>
            <person name="Sims S."/>
            <person name="Singer S.R."/>
            <person name="Sinharoy S."/>
            <person name="Sterck L."/>
            <person name="Viollet A."/>
            <person name="Wang B.B."/>
            <person name="Wang K."/>
            <person name="Wang M."/>
            <person name="Wang X."/>
            <person name="Warfsmann J."/>
            <person name="Weissenbach J."/>
            <person name="White D.D."/>
            <person name="White J.D."/>
            <person name="Wiley G.B."/>
            <person name="Wincker P."/>
            <person name="Xing Y."/>
            <person name="Yang L."/>
            <person name="Yao Z."/>
            <person name="Ying F."/>
            <person name="Zhai J."/>
            <person name="Zhou L."/>
            <person name="Zuber A."/>
            <person name="Denarie J."/>
            <person name="Dixon R.A."/>
            <person name="May G.D."/>
            <person name="Schwartz D.C."/>
            <person name="Rogers J."/>
            <person name="Quetier F."/>
            <person name="Town C.D."/>
            <person name="Roe B.A."/>
        </authorList>
    </citation>
    <scope>NUCLEOTIDE SEQUENCE [LARGE SCALE GENOMIC DNA]</scope>
    <source>
        <strain evidence="2">A17</strain>
        <strain evidence="3 4">cv. Jemalong A17</strain>
    </source>
</reference>
<feature type="transmembrane region" description="Helical" evidence="1">
    <location>
        <begin position="21"/>
        <end position="41"/>
    </location>
</feature>
<keyword evidence="1" id="KW-1133">Transmembrane helix</keyword>
<dbReference type="AlphaFoldDB" id="A0A072TVP1"/>
<dbReference type="HOGENOM" id="CLU_957692_0_0_1"/>
<evidence type="ECO:0000313" key="3">
    <source>
        <dbReference type="EnsemblPlants" id="KEH17595"/>
    </source>
</evidence>
<proteinExistence type="predicted"/>
<protein>
    <submittedName>
        <fullName evidence="2">Transmembrane protein, putative</fullName>
    </submittedName>
</protein>
<reference evidence="3" key="3">
    <citation type="submission" date="2015-06" db="UniProtKB">
        <authorList>
            <consortium name="EnsemblPlants"/>
        </authorList>
    </citation>
    <scope>IDENTIFICATION</scope>
    <source>
        <strain evidence="3">cv. Jemalong A17</strain>
    </source>
</reference>
<gene>
    <name evidence="2" type="ORF">MTR_0006s0180</name>
</gene>
<reference evidence="2 4" key="2">
    <citation type="journal article" date="2014" name="BMC Genomics">
        <title>An improved genome release (version Mt4.0) for the model legume Medicago truncatula.</title>
        <authorList>
            <person name="Tang H."/>
            <person name="Krishnakumar V."/>
            <person name="Bidwell S."/>
            <person name="Rosen B."/>
            <person name="Chan A."/>
            <person name="Zhou S."/>
            <person name="Gentzbittel L."/>
            <person name="Childs K.L."/>
            <person name="Yandell M."/>
            <person name="Gundlach H."/>
            <person name="Mayer K.F."/>
            <person name="Schwartz D.C."/>
            <person name="Town C.D."/>
        </authorList>
    </citation>
    <scope>GENOME REANNOTATION</scope>
    <source>
        <strain evidence="2">A17</strain>
        <strain evidence="3 4">cv. Jemalong A17</strain>
    </source>
</reference>
<name>A0A072TVP1_MEDTR</name>
<keyword evidence="4" id="KW-1185">Reference proteome</keyword>
<accession>A0A072TVP1</accession>
<keyword evidence="1" id="KW-0472">Membrane</keyword>
<dbReference type="EnsemblPlants" id="KEH17595">
    <property type="protein sequence ID" value="KEH17595"/>
    <property type="gene ID" value="MTR_0006s0180"/>
</dbReference>
<sequence length="291" mass="31404">MTQRPLSRNVNISTGPVHVQVVCAILMIMAEALIAATIAFLSATATTIMITAQDMGFNHVAGQGPVSRINVTLSSATSASFLKEVCWFSRNKRGQLFGFVRFTHVRDVAKLNKALNNVVFGHLKVWAAIACFNRFGGVSNNHYEGGKRNQLDDKLCKVKIVEELELGLSADVFFEDLESDSTSEFSNPDEVPEHEHIIDSLVHNASLESKLPPLAKGCPVVKLVSTSNSSTAGCLDKVPPNQSQNHAHVTLPLSLHLVGSPILPKSSHLTTHVISTNPSSAEKIQPPITGP</sequence>
<organism evidence="2 4">
    <name type="scientific">Medicago truncatula</name>
    <name type="common">Barrel medic</name>
    <name type="synonym">Medicago tribuloides</name>
    <dbReference type="NCBI Taxonomy" id="3880"/>
    <lineage>
        <taxon>Eukaryota</taxon>
        <taxon>Viridiplantae</taxon>
        <taxon>Streptophyta</taxon>
        <taxon>Embryophyta</taxon>
        <taxon>Tracheophyta</taxon>
        <taxon>Spermatophyta</taxon>
        <taxon>Magnoliopsida</taxon>
        <taxon>eudicotyledons</taxon>
        <taxon>Gunneridae</taxon>
        <taxon>Pentapetalae</taxon>
        <taxon>rosids</taxon>
        <taxon>fabids</taxon>
        <taxon>Fabales</taxon>
        <taxon>Fabaceae</taxon>
        <taxon>Papilionoideae</taxon>
        <taxon>50 kb inversion clade</taxon>
        <taxon>NPAAA clade</taxon>
        <taxon>Hologalegina</taxon>
        <taxon>IRL clade</taxon>
        <taxon>Trifolieae</taxon>
        <taxon>Medicago</taxon>
    </lineage>
</organism>
<evidence type="ECO:0000313" key="2">
    <source>
        <dbReference type="EMBL" id="KEH17595.1"/>
    </source>
</evidence>
<evidence type="ECO:0000313" key="4">
    <source>
        <dbReference type="Proteomes" id="UP000002051"/>
    </source>
</evidence>